<organism evidence="1">
    <name type="scientific">Anguilla anguilla</name>
    <name type="common">European freshwater eel</name>
    <name type="synonym">Muraena anguilla</name>
    <dbReference type="NCBI Taxonomy" id="7936"/>
    <lineage>
        <taxon>Eukaryota</taxon>
        <taxon>Metazoa</taxon>
        <taxon>Chordata</taxon>
        <taxon>Craniata</taxon>
        <taxon>Vertebrata</taxon>
        <taxon>Euteleostomi</taxon>
        <taxon>Actinopterygii</taxon>
        <taxon>Neopterygii</taxon>
        <taxon>Teleostei</taxon>
        <taxon>Anguilliformes</taxon>
        <taxon>Anguillidae</taxon>
        <taxon>Anguilla</taxon>
    </lineage>
</organism>
<dbReference type="AlphaFoldDB" id="A0A0E9XJC4"/>
<reference evidence="1" key="2">
    <citation type="journal article" date="2015" name="Fish Shellfish Immunol.">
        <title>Early steps in the European eel (Anguilla anguilla)-Vibrio vulnificus interaction in the gills: Role of the RtxA13 toxin.</title>
        <authorList>
            <person name="Callol A."/>
            <person name="Pajuelo D."/>
            <person name="Ebbesson L."/>
            <person name="Teles M."/>
            <person name="MacKenzie S."/>
            <person name="Amaro C."/>
        </authorList>
    </citation>
    <scope>NUCLEOTIDE SEQUENCE</scope>
</reference>
<accession>A0A0E9XJC4</accession>
<sequence>MLFYNSDSVYCFSYTFYKLSFRTNNMSHSGLVHRFSNSLV</sequence>
<protein>
    <submittedName>
        <fullName evidence="1">Uncharacterized protein</fullName>
    </submittedName>
</protein>
<dbReference type="EMBL" id="GBXM01006794">
    <property type="protein sequence ID" value="JAI01784.1"/>
    <property type="molecule type" value="Transcribed_RNA"/>
</dbReference>
<evidence type="ECO:0000313" key="1">
    <source>
        <dbReference type="EMBL" id="JAI01784.1"/>
    </source>
</evidence>
<proteinExistence type="predicted"/>
<name>A0A0E9XJC4_ANGAN</name>
<reference evidence="1" key="1">
    <citation type="submission" date="2014-11" db="EMBL/GenBank/DDBJ databases">
        <authorList>
            <person name="Amaro Gonzalez C."/>
        </authorList>
    </citation>
    <scope>NUCLEOTIDE SEQUENCE</scope>
</reference>